<organism evidence="4 5">
    <name type="scientific">Frankia umida</name>
    <dbReference type="NCBI Taxonomy" id="573489"/>
    <lineage>
        <taxon>Bacteria</taxon>
        <taxon>Bacillati</taxon>
        <taxon>Actinomycetota</taxon>
        <taxon>Actinomycetes</taxon>
        <taxon>Frankiales</taxon>
        <taxon>Frankiaceae</taxon>
        <taxon>Frankia</taxon>
    </lineage>
</organism>
<feature type="DNA-binding region" description="H-T-H motif" evidence="2">
    <location>
        <begin position="22"/>
        <end position="41"/>
    </location>
</feature>
<dbReference type="PANTHER" id="PTHR30055:SF235">
    <property type="entry name" value="TRANSCRIPTIONAL REGULATORY PROTEIN"/>
    <property type="match status" value="1"/>
</dbReference>
<accession>A0ABT0JZV8</accession>
<dbReference type="SUPFAM" id="SSF46689">
    <property type="entry name" value="Homeodomain-like"/>
    <property type="match status" value="1"/>
</dbReference>
<dbReference type="EMBL" id="JALKFT010000014">
    <property type="protein sequence ID" value="MCK9877078.1"/>
    <property type="molecule type" value="Genomic_DNA"/>
</dbReference>
<keyword evidence="5" id="KW-1185">Reference proteome</keyword>
<evidence type="ECO:0000256" key="2">
    <source>
        <dbReference type="PROSITE-ProRule" id="PRU00335"/>
    </source>
</evidence>
<protein>
    <submittedName>
        <fullName evidence="4">TetR family transcriptional regulator</fullName>
    </submittedName>
</protein>
<dbReference type="PROSITE" id="PS50977">
    <property type="entry name" value="HTH_TETR_2"/>
    <property type="match status" value="1"/>
</dbReference>
<evidence type="ECO:0000256" key="1">
    <source>
        <dbReference type="ARBA" id="ARBA00023125"/>
    </source>
</evidence>
<evidence type="ECO:0000313" key="5">
    <source>
        <dbReference type="Proteomes" id="UP001201873"/>
    </source>
</evidence>
<dbReference type="Proteomes" id="UP001201873">
    <property type="component" value="Unassembled WGS sequence"/>
</dbReference>
<dbReference type="InterPro" id="IPR009057">
    <property type="entry name" value="Homeodomain-like_sf"/>
</dbReference>
<sequence length="197" mass="20890">MRGQILEVARERFRREGYEAVTMRSIAADAGVDAALISYYFGSKSGLFAAVLELAISPADTLSGLLHGDLETLPRRLLLTVLAAYDSTETGVPMMAAVRAAIIDPELADLLRGGLLRQLVDRLADRLGGADAQQRAGAFVAQVAGLLLTRYLVPVEPMASMRPDEIVRTLGPALRTTLLGAAPRPAGPGRAGFPGRP</sequence>
<keyword evidence="1 2" id="KW-0238">DNA-binding</keyword>
<dbReference type="InterPro" id="IPR041678">
    <property type="entry name" value="TetR_C_16"/>
</dbReference>
<dbReference type="Gene3D" id="1.10.357.10">
    <property type="entry name" value="Tetracycline Repressor, domain 2"/>
    <property type="match status" value="1"/>
</dbReference>
<dbReference type="SUPFAM" id="SSF48498">
    <property type="entry name" value="Tetracyclin repressor-like, C-terminal domain"/>
    <property type="match status" value="1"/>
</dbReference>
<dbReference type="RefSeq" id="WP_248825369.1">
    <property type="nucleotide sequence ID" value="NZ_JALKFT010000014.1"/>
</dbReference>
<dbReference type="InterPro" id="IPR036271">
    <property type="entry name" value="Tet_transcr_reg_TetR-rel_C_sf"/>
</dbReference>
<dbReference type="Pfam" id="PF17920">
    <property type="entry name" value="TetR_C_16"/>
    <property type="match status" value="1"/>
</dbReference>
<dbReference type="PANTHER" id="PTHR30055">
    <property type="entry name" value="HTH-TYPE TRANSCRIPTIONAL REGULATOR RUTR"/>
    <property type="match status" value="1"/>
</dbReference>
<feature type="domain" description="HTH tetR-type" evidence="3">
    <location>
        <begin position="1"/>
        <end position="59"/>
    </location>
</feature>
<gene>
    <name evidence="4" type="ORF">MXD59_15065</name>
</gene>
<dbReference type="Gene3D" id="1.10.10.60">
    <property type="entry name" value="Homeodomain-like"/>
    <property type="match status" value="1"/>
</dbReference>
<dbReference type="InterPro" id="IPR001647">
    <property type="entry name" value="HTH_TetR"/>
</dbReference>
<evidence type="ECO:0000259" key="3">
    <source>
        <dbReference type="PROSITE" id="PS50977"/>
    </source>
</evidence>
<proteinExistence type="predicted"/>
<dbReference type="PRINTS" id="PR00455">
    <property type="entry name" value="HTHTETR"/>
</dbReference>
<name>A0ABT0JZV8_9ACTN</name>
<dbReference type="InterPro" id="IPR050109">
    <property type="entry name" value="HTH-type_TetR-like_transc_reg"/>
</dbReference>
<comment type="caution">
    <text evidence="4">The sequence shown here is derived from an EMBL/GenBank/DDBJ whole genome shotgun (WGS) entry which is preliminary data.</text>
</comment>
<dbReference type="Pfam" id="PF00440">
    <property type="entry name" value="TetR_N"/>
    <property type="match status" value="1"/>
</dbReference>
<reference evidence="4 5" key="1">
    <citation type="submission" date="2022-04" db="EMBL/GenBank/DDBJ databases">
        <title>Genome diversity in the genus Frankia.</title>
        <authorList>
            <person name="Carlos-Shanley C."/>
            <person name="Hahn D."/>
        </authorList>
    </citation>
    <scope>NUCLEOTIDE SEQUENCE [LARGE SCALE GENOMIC DNA]</scope>
    <source>
        <strain evidence="4 5">Ag45/Mut15</strain>
    </source>
</reference>
<evidence type="ECO:0000313" key="4">
    <source>
        <dbReference type="EMBL" id="MCK9877078.1"/>
    </source>
</evidence>